<evidence type="ECO:0000313" key="2">
    <source>
        <dbReference type="EMBL" id="CAB3237801.1"/>
    </source>
</evidence>
<organism evidence="2 3">
    <name type="scientific">Arctia plantaginis</name>
    <name type="common">Wood tiger moth</name>
    <name type="synonym">Phalaena plantaginis</name>
    <dbReference type="NCBI Taxonomy" id="874455"/>
    <lineage>
        <taxon>Eukaryota</taxon>
        <taxon>Metazoa</taxon>
        <taxon>Ecdysozoa</taxon>
        <taxon>Arthropoda</taxon>
        <taxon>Hexapoda</taxon>
        <taxon>Insecta</taxon>
        <taxon>Pterygota</taxon>
        <taxon>Neoptera</taxon>
        <taxon>Endopterygota</taxon>
        <taxon>Lepidoptera</taxon>
        <taxon>Glossata</taxon>
        <taxon>Ditrysia</taxon>
        <taxon>Noctuoidea</taxon>
        <taxon>Erebidae</taxon>
        <taxon>Arctiinae</taxon>
        <taxon>Arctia</taxon>
    </lineage>
</organism>
<dbReference type="Proteomes" id="UP000494106">
    <property type="component" value="Unassembled WGS sequence"/>
</dbReference>
<dbReference type="OrthoDB" id="6379801at2759"/>
<feature type="compositionally biased region" description="Low complexity" evidence="1">
    <location>
        <begin position="114"/>
        <end position="144"/>
    </location>
</feature>
<proteinExistence type="predicted"/>
<comment type="caution">
    <text evidence="2">The sequence shown here is derived from an EMBL/GenBank/DDBJ whole genome shotgun (WGS) entry which is preliminary data.</text>
</comment>
<evidence type="ECO:0000313" key="3">
    <source>
        <dbReference type="Proteomes" id="UP000494106"/>
    </source>
</evidence>
<feature type="compositionally biased region" description="Polar residues" evidence="1">
    <location>
        <begin position="50"/>
        <end position="61"/>
    </location>
</feature>
<accession>A0A8S0ZXH2</accession>
<protein>
    <submittedName>
        <fullName evidence="2">Uncharacterized protein</fullName>
    </submittedName>
</protein>
<keyword evidence="3" id="KW-1185">Reference proteome</keyword>
<feature type="compositionally biased region" description="Low complexity" evidence="1">
    <location>
        <begin position="67"/>
        <end position="98"/>
    </location>
</feature>
<feature type="region of interest" description="Disordered" evidence="1">
    <location>
        <begin position="1"/>
        <end position="25"/>
    </location>
</feature>
<feature type="region of interest" description="Disordered" evidence="1">
    <location>
        <begin position="48"/>
        <end position="184"/>
    </location>
</feature>
<gene>
    <name evidence="2" type="ORF">APLA_LOCUS7141</name>
</gene>
<dbReference type="EMBL" id="CADEBC010000495">
    <property type="protein sequence ID" value="CAB3237801.1"/>
    <property type="molecule type" value="Genomic_DNA"/>
</dbReference>
<dbReference type="AlphaFoldDB" id="A0A8S0ZXH2"/>
<evidence type="ECO:0000256" key="1">
    <source>
        <dbReference type="SAM" id="MobiDB-lite"/>
    </source>
</evidence>
<sequence>MPPPCHSHYPPARRAPRQPQSNSGIAKRVYVRSRGAALSALNRVVAADQASLTRLPTQPSRSPLPGPSARSSTPPSAALTPTPGAGEEFFTLSSFSRPSSPPTPGPSTGNLSRPALAQPNAAPATAPASAATPPASAATPPASALTEMTRPMPQRPKKTAAPPPRFPGPHATIVPDRFPSPPQEEKRRALFTTPPFGLPATSKESPMEVVGPSYATVAGALATARGGPPTIPAAPPDAPAAGLDAAPGANAPRNDVQKVTVVAAPLEGTKAKRTVQPQLVPKPATVNLDPRLTSVIGTLQKVLVALLEKRDPVPLILDCLAQLCKSGFA</sequence>
<reference evidence="2 3" key="1">
    <citation type="submission" date="2020-04" db="EMBL/GenBank/DDBJ databases">
        <authorList>
            <person name="Wallbank WR R."/>
            <person name="Pardo Diaz C."/>
            <person name="Kozak K."/>
            <person name="Martin S."/>
            <person name="Jiggins C."/>
            <person name="Moest M."/>
            <person name="Warren A I."/>
            <person name="Byers J.R.P. K."/>
            <person name="Montejo-Kovacevich G."/>
            <person name="Yen C E."/>
        </authorList>
    </citation>
    <scope>NUCLEOTIDE SEQUENCE [LARGE SCALE GENOMIC DNA]</scope>
</reference>
<name>A0A8S0ZXH2_ARCPL</name>